<evidence type="ECO:0000313" key="1">
    <source>
        <dbReference type="EMBL" id="MCT7358824.1"/>
    </source>
</evidence>
<evidence type="ECO:0000313" key="2">
    <source>
        <dbReference type="Proteomes" id="UP001147830"/>
    </source>
</evidence>
<dbReference type="Proteomes" id="UP001147830">
    <property type="component" value="Unassembled WGS sequence"/>
</dbReference>
<dbReference type="EMBL" id="JAOANI010000015">
    <property type="protein sequence ID" value="MCT7358824.1"/>
    <property type="molecule type" value="Genomic_DNA"/>
</dbReference>
<dbReference type="RefSeq" id="WP_260975727.1">
    <property type="nucleotide sequence ID" value="NZ_JAOANI010000015.1"/>
</dbReference>
<gene>
    <name evidence="1" type="ORF">NYR02_07325</name>
</gene>
<sequence>MGRRPSFTLLLLCLALIVLGSVDSLTERLSNGGQGQCQQCELADSPPRWLPPLPVTLPGLLLDLAPQTLMPFLLPTLLQDNPGTSATQESAAA</sequence>
<proteinExistence type="predicted"/>
<dbReference type="AlphaFoldDB" id="A0A9X2WE99"/>
<accession>A0A9X2WE99</accession>
<keyword evidence="2" id="KW-1185">Reference proteome</keyword>
<comment type="caution">
    <text evidence="1">The sequence shown here is derived from an EMBL/GenBank/DDBJ whole genome shotgun (WGS) entry which is preliminary data.</text>
</comment>
<reference evidence="1" key="1">
    <citation type="journal article" date="2022" name="Front. Microbiol.">
        <title>Genome-based taxonomic rearrangement of Oceanobacter-related bacteria including the description of Thalassolituus hydrocarbonoclasticus sp. nov. and Thalassolituus pacificus sp. nov. and emended description of the genus Thalassolituus.</title>
        <authorList>
            <person name="Dong C."/>
            <person name="Wei L."/>
            <person name="Wang J."/>
            <person name="Lai Q."/>
            <person name="Huang Z."/>
            <person name="Shao Z."/>
        </authorList>
    </citation>
    <scope>NUCLEOTIDE SEQUENCE</scope>
    <source>
        <strain evidence="1">59MF3M-4</strain>
    </source>
</reference>
<organism evidence="1 2">
    <name type="scientific">Thalassolituus pacificus</name>
    <dbReference type="NCBI Taxonomy" id="2975440"/>
    <lineage>
        <taxon>Bacteria</taxon>
        <taxon>Pseudomonadati</taxon>
        <taxon>Pseudomonadota</taxon>
        <taxon>Gammaproteobacteria</taxon>
        <taxon>Oceanospirillales</taxon>
        <taxon>Oceanospirillaceae</taxon>
        <taxon>Thalassolituus</taxon>
    </lineage>
</organism>
<name>A0A9X2WE99_9GAMM</name>
<reference evidence="1" key="2">
    <citation type="submission" date="2022-08" db="EMBL/GenBank/DDBJ databases">
        <authorList>
            <person name="Dong C."/>
        </authorList>
    </citation>
    <scope>NUCLEOTIDE SEQUENCE</scope>
    <source>
        <strain evidence="1">59MF3M-4</strain>
    </source>
</reference>
<protein>
    <submittedName>
        <fullName evidence="1">Uncharacterized protein</fullName>
    </submittedName>
</protein>